<dbReference type="AlphaFoldDB" id="A0A238W380"/>
<feature type="transmembrane region" description="Helical" evidence="14">
    <location>
        <begin position="20"/>
        <end position="48"/>
    </location>
</feature>
<evidence type="ECO:0000256" key="10">
    <source>
        <dbReference type="ARBA" id="ARBA00022989"/>
    </source>
</evidence>
<keyword evidence="12 17" id="KW-0129">CBS domain</keyword>
<dbReference type="Proteomes" id="UP000198397">
    <property type="component" value="Unassembled WGS sequence"/>
</dbReference>
<keyword evidence="10 14" id="KW-1133">Transmembrane helix</keyword>
<comment type="similarity">
    <text evidence="2 14">Belongs to the peptidase M50B family.</text>
</comment>
<keyword evidence="8 14" id="KW-0378">Hydrolase</keyword>
<dbReference type="GO" id="GO:0046872">
    <property type="term" value="F:metal ion binding"/>
    <property type="evidence" value="ECO:0007669"/>
    <property type="project" value="UniProtKB-UniRule"/>
</dbReference>
<accession>A0A238W380</accession>
<evidence type="ECO:0000259" key="18">
    <source>
        <dbReference type="PROSITE" id="PS51371"/>
    </source>
</evidence>
<evidence type="ECO:0000256" key="6">
    <source>
        <dbReference type="ARBA" id="ARBA00022723"/>
    </source>
</evidence>
<evidence type="ECO:0000256" key="4">
    <source>
        <dbReference type="ARBA" id="ARBA00022670"/>
    </source>
</evidence>
<evidence type="ECO:0000256" key="11">
    <source>
        <dbReference type="ARBA" id="ARBA00023049"/>
    </source>
</evidence>
<keyword evidence="11 14" id="KW-0482">Metalloprotease</keyword>
<keyword evidence="6 14" id="KW-0479">Metal-binding</keyword>
<dbReference type="PROSITE" id="PS51371">
    <property type="entry name" value="CBS"/>
    <property type="match status" value="2"/>
</dbReference>
<name>A0A238W380_HALVU</name>
<dbReference type="Gene3D" id="3.10.580.10">
    <property type="entry name" value="CBS-domain"/>
    <property type="match status" value="1"/>
</dbReference>
<dbReference type="Pfam" id="PF02163">
    <property type="entry name" value="Peptidase_M50"/>
    <property type="match status" value="2"/>
</dbReference>
<dbReference type="EMBL" id="FZNQ01000005">
    <property type="protein sequence ID" value="SNR40613.1"/>
    <property type="molecule type" value="Genomic_DNA"/>
</dbReference>
<dbReference type="SUPFAM" id="SSF54631">
    <property type="entry name" value="CBS-domain pair"/>
    <property type="match status" value="1"/>
</dbReference>
<dbReference type="SMART" id="SM00116">
    <property type="entry name" value="CBS"/>
    <property type="match status" value="2"/>
</dbReference>
<reference evidence="19 20" key="1">
    <citation type="submission" date="2017-06" db="EMBL/GenBank/DDBJ databases">
        <authorList>
            <person name="Kim H.J."/>
            <person name="Triplett B.A."/>
        </authorList>
    </citation>
    <scope>NUCLEOTIDE SEQUENCE [LARGE SCALE GENOMIC DNA]</scope>
    <source>
        <strain evidence="19 20">DSM 8800</strain>
    </source>
</reference>
<keyword evidence="5 14" id="KW-0812">Transmembrane</keyword>
<dbReference type="InterPro" id="IPR046342">
    <property type="entry name" value="CBS_dom_sf"/>
</dbReference>
<dbReference type="Pfam" id="PF00571">
    <property type="entry name" value="CBS"/>
    <property type="match status" value="2"/>
</dbReference>
<gene>
    <name evidence="19" type="ORF">SAMN06264855_10550</name>
</gene>
<keyword evidence="20" id="KW-1185">Reference proteome</keyword>
<sequence>MRSYTVARIWEIPIRINISLILFLPLLAYLIGSGQGITLYAGIIGSLAGTELDPAALAEFRWLIGTLAALGLFLGVLAHELGHAWMARRYGIGIESITLWIFGGVAALESIPKEWNREFWIAIIGPITSVAVGVVFLLGLQVVPASQPVLLFVVGWLGVINIVLAVFNCIPAFPMDGGRILRALLARNRPYASATRIAARVGITFGLVFVVLGVLAFDLILILVGLFVYGAAKSESRITTVADLLEGLTVADLMRLDPETIPAETTLQAFSDRMFTSRRTVFPVERDGELVGVVSLDELKRARKLDRDTATVAAILSESPVRIRREEDAFEALVAINTERTNHALVEDDAGEVVGVVTFAEFAETMQFAATAGKPARESPLDEGIV</sequence>
<keyword evidence="3 14" id="KW-1003">Cell membrane</keyword>
<dbReference type="PIRSF" id="PIRSF006404">
    <property type="entry name" value="UCP006404_Pept_M50_CBS"/>
    <property type="match status" value="1"/>
</dbReference>
<evidence type="ECO:0000256" key="3">
    <source>
        <dbReference type="ARBA" id="ARBA00022475"/>
    </source>
</evidence>
<dbReference type="OrthoDB" id="12044at2157"/>
<feature type="transmembrane region" description="Helical" evidence="14">
    <location>
        <begin position="149"/>
        <end position="173"/>
    </location>
</feature>
<feature type="domain" description="CBS" evidence="18">
    <location>
        <begin position="316"/>
        <end position="379"/>
    </location>
</feature>
<evidence type="ECO:0000256" key="7">
    <source>
        <dbReference type="ARBA" id="ARBA00022737"/>
    </source>
</evidence>
<feature type="transmembrane region" description="Helical" evidence="14">
    <location>
        <begin position="120"/>
        <end position="142"/>
    </location>
</feature>
<evidence type="ECO:0000256" key="16">
    <source>
        <dbReference type="PIRSR" id="PIRSR006404-2"/>
    </source>
</evidence>
<proteinExistence type="inferred from homology"/>
<dbReference type="GO" id="GO:0008237">
    <property type="term" value="F:metallopeptidase activity"/>
    <property type="evidence" value="ECO:0007669"/>
    <property type="project" value="UniProtKB-UniRule"/>
</dbReference>
<feature type="domain" description="CBS" evidence="18">
    <location>
        <begin position="254"/>
        <end position="309"/>
    </location>
</feature>
<evidence type="ECO:0000256" key="2">
    <source>
        <dbReference type="ARBA" id="ARBA00007931"/>
    </source>
</evidence>
<evidence type="ECO:0000256" key="13">
    <source>
        <dbReference type="ARBA" id="ARBA00023136"/>
    </source>
</evidence>
<dbReference type="GO" id="GO:0006508">
    <property type="term" value="P:proteolysis"/>
    <property type="evidence" value="ECO:0007669"/>
    <property type="project" value="UniProtKB-KW"/>
</dbReference>
<keyword evidence="4 14" id="KW-0645">Protease</keyword>
<evidence type="ECO:0000256" key="14">
    <source>
        <dbReference type="PIRNR" id="PIRNR006404"/>
    </source>
</evidence>
<dbReference type="InterPro" id="IPR016483">
    <property type="entry name" value="UCP006404_Pept_M50_CBS"/>
</dbReference>
<comment type="cofactor">
    <cofactor evidence="14 16">
        <name>Zn(2+)</name>
        <dbReference type="ChEBI" id="CHEBI:29105"/>
    </cofactor>
    <text evidence="14 16">Binds 1 zinc ion per subunit.</text>
</comment>
<keyword evidence="13 14" id="KW-0472">Membrane</keyword>
<evidence type="ECO:0000256" key="15">
    <source>
        <dbReference type="PIRSR" id="PIRSR006404-1"/>
    </source>
</evidence>
<evidence type="ECO:0000256" key="9">
    <source>
        <dbReference type="ARBA" id="ARBA00022833"/>
    </source>
</evidence>
<dbReference type="GO" id="GO:0005886">
    <property type="term" value="C:plasma membrane"/>
    <property type="evidence" value="ECO:0007669"/>
    <property type="project" value="UniProtKB-SubCell"/>
</dbReference>
<dbReference type="InterPro" id="IPR008915">
    <property type="entry name" value="Peptidase_M50"/>
</dbReference>
<evidence type="ECO:0000256" key="5">
    <source>
        <dbReference type="ARBA" id="ARBA00022692"/>
    </source>
</evidence>
<comment type="subcellular location">
    <subcellularLocation>
        <location evidence="1 14">Cell membrane</location>
        <topology evidence="1 14">Multi-pass membrane protein</topology>
    </subcellularLocation>
</comment>
<protein>
    <recommendedName>
        <fullName evidence="14">Zinc metalloprotease</fullName>
    </recommendedName>
</protein>
<feature type="binding site" evidence="16">
    <location>
        <position position="79"/>
    </location>
    <ligand>
        <name>Zn(2+)</name>
        <dbReference type="ChEBI" id="CHEBI:29105"/>
        <note>catalytic</note>
    </ligand>
</feature>
<evidence type="ECO:0000256" key="8">
    <source>
        <dbReference type="ARBA" id="ARBA00022801"/>
    </source>
</evidence>
<dbReference type="PANTHER" id="PTHR39188">
    <property type="entry name" value="MEMBRANE-ASSOCIATED ZINC METALLOPROTEASE M50B"/>
    <property type="match status" value="1"/>
</dbReference>
<feature type="transmembrane region" description="Helical" evidence="14">
    <location>
        <begin position="90"/>
        <end position="108"/>
    </location>
</feature>
<feature type="active site" evidence="15">
    <location>
        <position position="80"/>
    </location>
</feature>
<feature type="binding site" evidence="16">
    <location>
        <position position="176"/>
    </location>
    <ligand>
        <name>Zn(2+)</name>
        <dbReference type="ChEBI" id="CHEBI:29105"/>
        <note>catalytic</note>
    </ligand>
</feature>
<dbReference type="CDD" id="cd06164">
    <property type="entry name" value="S2P-M50_SpoIVFB_CBS"/>
    <property type="match status" value="1"/>
</dbReference>
<evidence type="ECO:0000313" key="19">
    <source>
        <dbReference type="EMBL" id="SNR40613.1"/>
    </source>
</evidence>
<evidence type="ECO:0000256" key="17">
    <source>
        <dbReference type="PROSITE-ProRule" id="PRU00703"/>
    </source>
</evidence>
<evidence type="ECO:0000256" key="12">
    <source>
        <dbReference type="ARBA" id="ARBA00023122"/>
    </source>
</evidence>
<evidence type="ECO:0000256" key="1">
    <source>
        <dbReference type="ARBA" id="ARBA00004651"/>
    </source>
</evidence>
<dbReference type="InterPro" id="IPR000644">
    <property type="entry name" value="CBS_dom"/>
</dbReference>
<dbReference type="PANTHER" id="PTHR39188:SF3">
    <property type="entry name" value="STAGE IV SPORULATION PROTEIN FB"/>
    <property type="match status" value="1"/>
</dbReference>
<evidence type="ECO:0000313" key="20">
    <source>
        <dbReference type="Proteomes" id="UP000198397"/>
    </source>
</evidence>
<keyword evidence="9 14" id="KW-0862">Zinc</keyword>
<organism evidence="19 20">
    <name type="scientific">Halorubrum vacuolatum</name>
    <name type="common">Natronobacterium vacuolatum</name>
    <dbReference type="NCBI Taxonomy" id="63740"/>
    <lineage>
        <taxon>Archaea</taxon>
        <taxon>Methanobacteriati</taxon>
        <taxon>Methanobacteriota</taxon>
        <taxon>Stenosarchaea group</taxon>
        <taxon>Halobacteria</taxon>
        <taxon>Halobacteriales</taxon>
        <taxon>Haloferacaceae</taxon>
        <taxon>Halorubrum</taxon>
    </lineage>
</organism>
<keyword evidence="7" id="KW-0677">Repeat</keyword>
<dbReference type="RefSeq" id="WP_089384326.1">
    <property type="nucleotide sequence ID" value="NZ_FZNQ01000005.1"/>
</dbReference>
<feature type="transmembrane region" description="Helical" evidence="14">
    <location>
        <begin position="60"/>
        <end position="78"/>
    </location>
</feature>
<feature type="transmembrane region" description="Helical" evidence="14">
    <location>
        <begin position="203"/>
        <end position="229"/>
    </location>
</feature>
<feature type="binding site" evidence="16">
    <location>
        <position position="83"/>
    </location>
    <ligand>
        <name>Zn(2+)</name>
        <dbReference type="ChEBI" id="CHEBI:29105"/>
        <note>catalytic</note>
    </ligand>
</feature>